<organism evidence="2 3">
    <name type="scientific">Eragrostis curvula</name>
    <name type="common">weeping love grass</name>
    <dbReference type="NCBI Taxonomy" id="38414"/>
    <lineage>
        <taxon>Eukaryota</taxon>
        <taxon>Viridiplantae</taxon>
        <taxon>Streptophyta</taxon>
        <taxon>Embryophyta</taxon>
        <taxon>Tracheophyta</taxon>
        <taxon>Spermatophyta</taxon>
        <taxon>Magnoliopsida</taxon>
        <taxon>Liliopsida</taxon>
        <taxon>Poales</taxon>
        <taxon>Poaceae</taxon>
        <taxon>PACMAD clade</taxon>
        <taxon>Chloridoideae</taxon>
        <taxon>Eragrostideae</taxon>
        <taxon>Eragrostidinae</taxon>
        <taxon>Eragrostis</taxon>
    </lineage>
</organism>
<feature type="region of interest" description="Disordered" evidence="1">
    <location>
        <begin position="75"/>
        <end position="101"/>
    </location>
</feature>
<protein>
    <submittedName>
        <fullName evidence="2">Uncharacterized protein</fullName>
    </submittedName>
</protein>
<feature type="non-terminal residue" evidence="2">
    <location>
        <position position="1"/>
    </location>
</feature>
<evidence type="ECO:0000256" key="1">
    <source>
        <dbReference type="SAM" id="MobiDB-lite"/>
    </source>
</evidence>
<gene>
    <name evidence="2" type="ORF">EJB05_45695</name>
</gene>
<keyword evidence="3" id="KW-1185">Reference proteome</keyword>
<dbReference type="Gramene" id="TVU12070">
    <property type="protein sequence ID" value="TVU12070"/>
    <property type="gene ID" value="EJB05_45695"/>
</dbReference>
<reference evidence="2 3" key="1">
    <citation type="journal article" date="2019" name="Sci. Rep.">
        <title>A high-quality genome of Eragrostis curvula grass provides insights into Poaceae evolution and supports new strategies to enhance forage quality.</title>
        <authorList>
            <person name="Carballo J."/>
            <person name="Santos B.A.C.M."/>
            <person name="Zappacosta D."/>
            <person name="Garbus I."/>
            <person name="Selva J.P."/>
            <person name="Gallo C.A."/>
            <person name="Diaz A."/>
            <person name="Albertini E."/>
            <person name="Caccamo M."/>
            <person name="Echenique V."/>
        </authorList>
    </citation>
    <scope>NUCLEOTIDE SEQUENCE [LARGE SCALE GENOMIC DNA]</scope>
    <source>
        <strain evidence="3">cv. Victoria</strain>
        <tissue evidence="2">Leaf</tissue>
    </source>
</reference>
<accession>A0A5J9TL84</accession>
<dbReference type="EMBL" id="RWGY01000039">
    <property type="protein sequence ID" value="TVU12070.1"/>
    <property type="molecule type" value="Genomic_DNA"/>
</dbReference>
<name>A0A5J9TL84_9POAL</name>
<evidence type="ECO:0000313" key="2">
    <source>
        <dbReference type="EMBL" id="TVU12070.1"/>
    </source>
</evidence>
<proteinExistence type="predicted"/>
<comment type="caution">
    <text evidence="2">The sequence shown here is derived from an EMBL/GenBank/DDBJ whole genome shotgun (WGS) entry which is preliminary data.</text>
</comment>
<dbReference type="Proteomes" id="UP000324897">
    <property type="component" value="Chromosome 3"/>
</dbReference>
<sequence length="141" mass="15865">MYEILVTTKSNAATLHASDILIQCGIIILKCLVILKALVRPDEDITHADTNDTPPLVIQGPITRARARQLNLEEPWRGPEDVGRGNWRRRSSARASKSSWRPKSSRLRVGFGVQEHSALKRMPRSHTGSVLDVLHMDRKII</sequence>
<evidence type="ECO:0000313" key="3">
    <source>
        <dbReference type="Proteomes" id="UP000324897"/>
    </source>
</evidence>
<dbReference type="AlphaFoldDB" id="A0A5J9TL84"/>